<keyword evidence="3" id="KW-0805">Transcription regulation</keyword>
<dbReference type="PANTHER" id="PTHR13096:SF9">
    <property type="entry name" value="BIFUNCTIONAL LYSINE-SPECIFIC DEMETHYLASE AND HISTIDYL-HYDROXYLASE"/>
    <property type="match status" value="1"/>
</dbReference>
<keyword evidence="6" id="KW-1185">Reference proteome</keyword>
<comment type="function">
    <text evidence="3">Oxygenase that can act as both a histone lysine demethylase and a ribosomal histidine hydroxylase.</text>
</comment>
<dbReference type="InterPro" id="IPR011989">
    <property type="entry name" value="ARM-like"/>
</dbReference>
<dbReference type="GO" id="GO:0005730">
    <property type="term" value="C:nucleolus"/>
    <property type="evidence" value="ECO:0007669"/>
    <property type="project" value="TreeGrafter"/>
</dbReference>
<dbReference type="InterPro" id="IPR003347">
    <property type="entry name" value="JmjC_dom"/>
</dbReference>
<keyword evidence="3" id="KW-0223">Dioxygenase</keyword>
<keyword evidence="3" id="KW-0560">Oxidoreductase</keyword>
<dbReference type="InterPro" id="IPR039994">
    <property type="entry name" value="NO66-like"/>
</dbReference>
<gene>
    <name evidence="5" type="ORF">C1H46_012258</name>
</gene>
<dbReference type="Gene3D" id="1.25.10.10">
    <property type="entry name" value="Leucine-rich Repeat Variant"/>
    <property type="match status" value="1"/>
</dbReference>
<dbReference type="Pfam" id="PF08007">
    <property type="entry name" value="JmjC_2"/>
    <property type="match status" value="1"/>
</dbReference>
<evidence type="ECO:0000313" key="5">
    <source>
        <dbReference type="EMBL" id="TQE02130.1"/>
    </source>
</evidence>
<dbReference type="EMBL" id="VIEB01000181">
    <property type="protein sequence ID" value="TQE02130.1"/>
    <property type="molecule type" value="Genomic_DNA"/>
</dbReference>
<dbReference type="InterPro" id="IPR016024">
    <property type="entry name" value="ARM-type_fold"/>
</dbReference>
<evidence type="ECO:0000313" key="6">
    <source>
        <dbReference type="Proteomes" id="UP000315295"/>
    </source>
</evidence>
<keyword evidence="3" id="KW-0539">Nucleus</keyword>
<dbReference type="Gene3D" id="2.60.120.650">
    <property type="entry name" value="Cupin"/>
    <property type="match status" value="1"/>
</dbReference>
<comment type="cofactor">
    <cofactor evidence="3">
        <name>Fe(2+)</name>
        <dbReference type="ChEBI" id="CHEBI:29033"/>
    </cofactor>
    <text evidence="3">Binds 1 Fe(2+) ion per subunit.</text>
</comment>
<evidence type="ECO:0000256" key="3">
    <source>
        <dbReference type="RuleBase" id="RU366061"/>
    </source>
</evidence>
<keyword evidence="3" id="KW-0804">Transcription</keyword>
<protein>
    <recommendedName>
        <fullName evidence="3">Bifunctional lysine-specific demethylase and histidyl-hydroxylase</fullName>
        <ecNumber evidence="3">1.14.11.-</ecNumber>
    </recommendedName>
</protein>
<dbReference type="PROSITE" id="PS51184">
    <property type="entry name" value="JMJC"/>
    <property type="match status" value="1"/>
</dbReference>
<reference evidence="5 6" key="1">
    <citation type="journal article" date="2019" name="G3 (Bethesda)">
        <title>Sequencing of a Wild Apple (Malus baccata) Genome Unravels the Differences Between Cultivated and Wild Apple Species Regarding Disease Resistance and Cold Tolerance.</title>
        <authorList>
            <person name="Chen X."/>
        </authorList>
    </citation>
    <scope>NUCLEOTIDE SEQUENCE [LARGE SCALE GENOMIC DNA]</scope>
    <source>
        <strain evidence="6">cv. Shandingzi</strain>
        <tissue evidence="5">Leaves</tissue>
    </source>
</reference>
<dbReference type="SUPFAM" id="SSF48371">
    <property type="entry name" value="ARM repeat"/>
    <property type="match status" value="1"/>
</dbReference>
<accession>A0A540MUU3</accession>
<dbReference type="GO" id="GO:0051864">
    <property type="term" value="F:histone H3K36 demethylase activity"/>
    <property type="evidence" value="ECO:0007669"/>
    <property type="project" value="TreeGrafter"/>
</dbReference>
<dbReference type="SUPFAM" id="SSF51197">
    <property type="entry name" value="Clavaminate synthase-like"/>
    <property type="match status" value="1"/>
</dbReference>
<evidence type="ECO:0000259" key="4">
    <source>
        <dbReference type="PROSITE" id="PS51184"/>
    </source>
</evidence>
<comment type="similarity">
    <text evidence="3">Belongs to the ROX family.</text>
</comment>
<dbReference type="GO" id="GO:0032453">
    <property type="term" value="F:histone H3K4 demethylase activity"/>
    <property type="evidence" value="ECO:0007669"/>
    <property type="project" value="TreeGrafter"/>
</dbReference>
<dbReference type="AlphaFoldDB" id="A0A540MUU3"/>
<dbReference type="GO" id="GO:0005506">
    <property type="term" value="F:iron ion binding"/>
    <property type="evidence" value="ECO:0007669"/>
    <property type="project" value="UniProtKB-UniRule"/>
</dbReference>
<dbReference type="Proteomes" id="UP000315295">
    <property type="component" value="Unassembled WGS sequence"/>
</dbReference>
<sequence>MENRSKRKRKPESDDISDDTAFAVVLAALSSLNPNSLRPLINKCLNKLHHSITDPTLSLLPTLLTFNSPAISRRAAEMVGSAALESLDMNQRIASDADIINSLLSALASSNTGVSVAACNALLDLCTTGFGRRRLLDSYALPRILSGFLQVHKSLENSVSFCSVSVDSGGVIAPKIGFKGDELPVLLLSAAVLLINTCKIEQLENIPTNLSHVFFAFMRNLWVKVRNEMVFESQLESTQGGHLHISNIRISDIAETLFRLSICASQLIKPLPFHVVERGIFGFSESGFKDFISNQWEVSPFLVRRGHPEGDLVEENDSFGPFVRSLNSTGAFPSFLSSMLPRMVSCLPFASDEFNILTFLGEVKNKLGCPLTYQQDIRVLRTDGHLKREEHFFLNSLNSCCTKDPHYLGVKDVFKCEEAYKEGYTVALRGMEFRFESVAAIADGLASLFGQPSIGANMYLTPPDSQGLARHYDDHCVFVCQLVGTKKWRLYPQSNVHLPRLYDPLDRLHASEVQSSPAECKQFLLREGDILYIPRGVLHEACTENVSFDGSDGNSLHLTLGIEVEPPFEWEGFVHVALFSWNQNQKKAHNLSEYSSGIIHDISVNLLHAAIVLIGNSDSTFRKACLVASVFLQSHIHNWLDLNQRIIFCQLIDKIKIESQFLKVFRNVELAIQKSEDPFQRIRWLGFLNTEEESSPNCEQNMHFMGMKNLFTLCSRHKGKVEATFQQLTSRFSSEVIFDDAIERYKILLETYRRARKQYMNGMISLHYEL</sequence>
<evidence type="ECO:0000256" key="2">
    <source>
        <dbReference type="ARBA" id="ARBA00023004"/>
    </source>
</evidence>
<name>A0A540MUU3_MALBA</name>
<proteinExistence type="inferred from homology"/>
<feature type="domain" description="JmjC" evidence="4">
    <location>
        <begin position="424"/>
        <end position="569"/>
    </location>
</feature>
<dbReference type="PANTHER" id="PTHR13096">
    <property type="entry name" value="MINA53 MYC INDUCED NUCLEAR ANTIGEN"/>
    <property type="match status" value="1"/>
</dbReference>
<dbReference type="STRING" id="106549.A0A540MUU3"/>
<keyword evidence="1 3" id="KW-0479">Metal-binding</keyword>
<dbReference type="EC" id="1.14.11.-" evidence="3"/>
<comment type="caution">
    <text evidence="5">The sequence shown here is derived from an EMBL/GenBank/DDBJ whole genome shotgun (WGS) entry which is preliminary data.</text>
</comment>
<comment type="subcellular location">
    <subcellularLocation>
        <location evidence="3">Nucleus</location>
    </subcellularLocation>
</comment>
<organism evidence="5 6">
    <name type="scientific">Malus baccata</name>
    <name type="common">Siberian crab apple</name>
    <name type="synonym">Pyrus baccata</name>
    <dbReference type="NCBI Taxonomy" id="106549"/>
    <lineage>
        <taxon>Eukaryota</taxon>
        <taxon>Viridiplantae</taxon>
        <taxon>Streptophyta</taxon>
        <taxon>Embryophyta</taxon>
        <taxon>Tracheophyta</taxon>
        <taxon>Spermatophyta</taxon>
        <taxon>Magnoliopsida</taxon>
        <taxon>eudicotyledons</taxon>
        <taxon>Gunneridae</taxon>
        <taxon>Pentapetalae</taxon>
        <taxon>rosids</taxon>
        <taxon>fabids</taxon>
        <taxon>Rosales</taxon>
        <taxon>Rosaceae</taxon>
        <taxon>Amygdaloideae</taxon>
        <taxon>Maleae</taxon>
        <taxon>Malus</taxon>
    </lineage>
</organism>
<keyword evidence="2 3" id="KW-0408">Iron</keyword>
<evidence type="ECO:0000256" key="1">
    <source>
        <dbReference type="ARBA" id="ARBA00022723"/>
    </source>
</evidence>